<dbReference type="CDD" id="cd00338">
    <property type="entry name" value="Ser_Recombinase"/>
    <property type="match status" value="1"/>
</dbReference>
<dbReference type="SMART" id="SM00857">
    <property type="entry name" value="Resolvase"/>
    <property type="match status" value="1"/>
</dbReference>
<dbReference type="PROSITE" id="PS51737">
    <property type="entry name" value="RECOMBINASE_DNA_BIND"/>
    <property type="match status" value="1"/>
</dbReference>
<dbReference type="GO" id="GO:0003677">
    <property type="term" value="F:DNA binding"/>
    <property type="evidence" value="ECO:0007669"/>
    <property type="project" value="UniProtKB-KW"/>
</dbReference>
<gene>
    <name evidence="5" type="ORF">OEIGOIKO_05458</name>
</gene>
<evidence type="ECO:0000259" key="4">
    <source>
        <dbReference type="PROSITE" id="PS51737"/>
    </source>
</evidence>
<dbReference type="EMBL" id="BHZC01000001">
    <property type="protein sequence ID" value="GCD37655.1"/>
    <property type="molecule type" value="Genomic_DNA"/>
</dbReference>
<dbReference type="PROSITE" id="PS51736">
    <property type="entry name" value="RECOMBINASES_3"/>
    <property type="match status" value="1"/>
</dbReference>
<dbReference type="Pfam" id="PF07508">
    <property type="entry name" value="Recombinase"/>
    <property type="match status" value="1"/>
</dbReference>
<sequence length="490" mass="54507">MTKQGTHEPRTRVADVVWRMTDLQLLGELEEEERRLPPDAPRALLSVRLSVLTAETTSPVRQELDLRVLALERGYRVVGVARDLNVSATKVPPWKRTQLGHWLNDRAPDFDVLLIWRLDRFIRRLTDLSTMTDWCLGHGKNLVSLHDTIDLLSPAGRTMAGLIAGIAELETAGNSRRVTSLWGYTRAQPDWLVGKPPYGYAIDDRGTLVIDPKAYRVLRWCLGAARRGVSARRMTAVLTRARIPTGGGGSWTTSTLLRRLRNPALRGLRVQEDKSGGIRRSKIVLGRDGNPVKVADSVFTEAEWQSLQAALDARTKSQPPRRTGGATEFLGTLLCADCGTNMTVHRTQTKRRAYAYLRCRSCRSGGLGAPDPEAVYARLVDAATGAFGAEPVRVREYPPAVDRDPQWSLEGGTAERGRWVVVDTGDTFRDRWKRHGRETVAEDLRRAGVTCAVHRSKVPGVRAPEVRLELVIPDDIGERLVIKNDAFAGR</sequence>
<dbReference type="Gene3D" id="3.40.50.1390">
    <property type="entry name" value="Resolvase, N-terminal catalytic domain"/>
    <property type="match status" value="1"/>
</dbReference>
<dbReference type="PANTHER" id="PTHR30461">
    <property type="entry name" value="DNA-INVERTASE FROM LAMBDOID PROPHAGE"/>
    <property type="match status" value="1"/>
</dbReference>
<reference evidence="5 6" key="1">
    <citation type="submission" date="2018-11" db="EMBL/GenBank/DDBJ databases">
        <title>Whole genome sequence of Streptomyces chrestomyceticus NBRC 13444(T).</title>
        <authorList>
            <person name="Komaki H."/>
            <person name="Tamura T."/>
        </authorList>
    </citation>
    <scope>NUCLEOTIDE SEQUENCE [LARGE SCALE GENOMIC DNA]</scope>
    <source>
        <strain evidence="5 6">NBRC 13444</strain>
    </source>
</reference>
<feature type="domain" description="Resolvase/invertase-type recombinase catalytic" evidence="3">
    <location>
        <begin position="42"/>
        <end position="189"/>
    </location>
</feature>
<dbReference type="InterPro" id="IPR011109">
    <property type="entry name" value="DNA_bind_recombinase_dom"/>
</dbReference>
<dbReference type="Gene3D" id="3.90.1750.20">
    <property type="entry name" value="Putative Large Serine Recombinase, Chain B, Domain 2"/>
    <property type="match status" value="1"/>
</dbReference>
<dbReference type="SUPFAM" id="SSF53041">
    <property type="entry name" value="Resolvase-like"/>
    <property type="match status" value="1"/>
</dbReference>
<name>A0A7U9Q0A4_9ACTN</name>
<keyword evidence="1" id="KW-0238">DNA-binding</keyword>
<dbReference type="InterPro" id="IPR006119">
    <property type="entry name" value="Resolv_N"/>
</dbReference>
<evidence type="ECO:0000313" key="6">
    <source>
        <dbReference type="Proteomes" id="UP000287830"/>
    </source>
</evidence>
<dbReference type="Pfam" id="PF00239">
    <property type="entry name" value="Resolvase"/>
    <property type="match status" value="1"/>
</dbReference>
<dbReference type="PANTHER" id="PTHR30461:SF2">
    <property type="entry name" value="SERINE RECOMBINASE PINE-RELATED"/>
    <property type="match status" value="1"/>
</dbReference>
<evidence type="ECO:0000256" key="1">
    <source>
        <dbReference type="ARBA" id="ARBA00023125"/>
    </source>
</evidence>
<dbReference type="GO" id="GO:0000150">
    <property type="term" value="F:DNA strand exchange activity"/>
    <property type="evidence" value="ECO:0007669"/>
    <property type="project" value="InterPro"/>
</dbReference>
<accession>A0A7U9Q0A4</accession>
<evidence type="ECO:0000313" key="5">
    <source>
        <dbReference type="EMBL" id="GCD37655.1"/>
    </source>
</evidence>
<dbReference type="InterPro" id="IPR025827">
    <property type="entry name" value="Zn_ribbon_recom_dom"/>
</dbReference>
<dbReference type="InterPro" id="IPR050639">
    <property type="entry name" value="SSR_resolvase"/>
</dbReference>
<protein>
    <submittedName>
        <fullName evidence="5">Integrase</fullName>
    </submittedName>
</protein>
<evidence type="ECO:0000259" key="3">
    <source>
        <dbReference type="PROSITE" id="PS51736"/>
    </source>
</evidence>
<comment type="caution">
    <text evidence="5">The sequence shown here is derived from an EMBL/GenBank/DDBJ whole genome shotgun (WGS) entry which is preliminary data.</text>
</comment>
<feature type="domain" description="Recombinase" evidence="4">
    <location>
        <begin position="197"/>
        <end position="317"/>
    </location>
</feature>
<dbReference type="InterPro" id="IPR036162">
    <property type="entry name" value="Resolvase-like_N_sf"/>
</dbReference>
<organism evidence="5 6">
    <name type="scientific">Streptomyces chrestomyceticus JCM 4735</name>
    <dbReference type="NCBI Taxonomy" id="1306181"/>
    <lineage>
        <taxon>Bacteria</taxon>
        <taxon>Bacillati</taxon>
        <taxon>Actinomycetota</taxon>
        <taxon>Actinomycetes</taxon>
        <taxon>Kitasatosporales</taxon>
        <taxon>Streptomycetaceae</taxon>
        <taxon>Streptomyces</taxon>
    </lineage>
</organism>
<proteinExistence type="predicted"/>
<keyword evidence="2" id="KW-0233">DNA recombination</keyword>
<dbReference type="InterPro" id="IPR038109">
    <property type="entry name" value="DNA_bind_recomb_sf"/>
</dbReference>
<dbReference type="AlphaFoldDB" id="A0A7U9Q0A4"/>
<evidence type="ECO:0000256" key="2">
    <source>
        <dbReference type="ARBA" id="ARBA00023172"/>
    </source>
</evidence>
<dbReference type="Pfam" id="PF13408">
    <property type="entry name" value="Zn_ribbon_recom"/>
    <property type="match status" value="1"/>
</dbReference>
<dbReference type="Proteomes" id="UP000287830">
    <property type="component" value="Unassembled WGS sequence"/>
</dbReference>